<proteinExistence type="predicted"/>
<dbReference type="PANTHER" id="PTHR34580:SF1">
    <property type="entry name" value="PROTEIN PAFC"/>
    <property type="match status" value="1"/>
</dbReference>
<dbReference type="Pfam" id="PF08279">
    <property type="entry name" value="HTH_11"/>
    <property type="match status" value="1"/>
</dbReference>
<evidence type="ECO:0000313" key="5">
    <source>
        <dbReference type="Proteomes" id="UP001231362"/>
    </source>
</evidence>
<name>A0ABT9V9B1_9BACL</name>
<dbReference type="InterPro" id="IPR057727">
    <property type="entry name" value="WCX_dom"/>
</dbReference>
<reference evidence="4 5" key="1">
    <citation type="submission" date="2023-07" db="EMBL/GenBank/DDBJ databases">
        <title>Genomic Encyclopedia of Type Strains, Phase IV (KMG-IV): sequencing the most valuable type-strain genomes for metagenomic binning, comparative biology and taxonomic classification.</title>
        <authorList>
            <person name="Goeker M."/>
        </authorList>
    </citation>
    <scope>NUCLEOTIDE SEQUENCE [LARGE SCALE GENOMIC DNA]</scope>
    <source>
        <strain evidence="4 5">DSM 23948</strain>
    </source>
</reference>
<dbReference type="InterPro" id="IPR036390">
    <property type="entry name" value="WH_DNA-bd_sf"/>
</dbReference>
<dbReference type="Proteomes" id="UP001231362">
    <property type="component" value="Unassembled WGS sequence"/>
</dbReference>
<dbReference type="SUPFAM" id="SSF46785">
    <property type="entry name" value="Winged helix' DNA-binding domain"/>
    <property type="match status" value="1"/>
</dbReference>
<dbReference type="InterPro" id="IPR013196">
    <property type="entry name" value="HTH_11"/>
</dbReference>
<dbReference type="InterPro" id="IPR026881">
    <property type="entry name" value="WYL_dom"/>
</dbReference>
<dbReference type="Gene3D" id="1.10.10.10">
    <property type="entry name" value="Winged helix-like DNA-binding domain superfamily/Winged helix DNA-binding domain"/>
    <property type="match status" value="1"/>
</dbReference>
<dbReference type="PANTHER" id="PTHR34580">
    <property type="match status" value="1"/>
</dbReference>
<sequence length="324" mass="38480">MRTQKAERLFYIIKYLDNHETATAAELAKHCQTSVRSIYRDMRVLEEIGYYYINEGKKGYKLIHKPIESPQNLTSDEWMALVLYPFISGDITSVQHPLFPTYRSGLEKIGGKVLNNKNALPISAQIGERILFQDQYRESYQIEIMPVLLEAIVHNRTIDVSYYSMHRNMISQRKLDPYYLVPRGGQLYVIAYCHNREKILVFRLNRIQKIALTEQQFTMKKDFSISDFLANRWSIFAEEHEPISFTVKFSKEVSRYIYEHDFYTETSLIEQEDGSLLLKTTVKSKLEFLRWIRSFGTNAEVLQPDEVREELRDEYEEMVRKYWE</sequence>
<dbReference type="EMBL" id="JAUSTU010000030">
    <property type="protein sequence ID" value="MDQ0157553.1"/>
    <property type="molecule type" value="Genomic_DNA"/>
</dbReference>
<comment type="caution">
    <text evidence="4">The sequence shown here is derived from an EMBL/GenBank/DDBJ whole genome shotgun (WGS) entry which is preliminary data.</text>
</comment>
<accession>A0ABT9V9B1</accession>
<dbReference type="InterPro" id="IPR028349">
    <property type="entry name" value="PafC-like"/>
</dbReference>
<organism evidence="4 5">
    <name type="scientific">Anoxybacillus andreesenii</name>
    <dbReference type="NCBI Taxonomy" id="1325932"/>
    <lineage>
        <taxon>Bacteria</taxon>
        <taxon>Bacillati</taxon>
        <taxon>Bacillota</taxon>
        <taxon>Bacilli</taxon>
        <taxon>Bacillales</taxon>
        <taxon>Anoxybacillaceae</taxon>
        <taxon>Anoxybacillus</taxon>
    </lineage>
</organism>
<dbReference type="InterPro" id="IPR051534">
    <property type="entry name" value="CBASS_pafABC_assoc_protein"/>
</dbReference>
<feature type="domain" description="WYL" evidence="2">
    <location>
        <begin position="144"/>
        <end position="210"/>
    </location>
</feature>
<gene>
    <name evidence="4" type="ORF">J2S07_003897</name>
</gene>
<evidence type="ECO:0000259" key="2">
    <source>
        <dbReference type="Pfam" id="PF13280"/>
    </source>
</evidence>
<feature type="domain" description="WCX" evidence="3">
    <location>
        <begin position="241"/>
        <end position="319"/>
    </location>
</feature>
<dbReference type="PROSITE" id="PS52050">
    <property type="entry name" value="WYL"/>
    <property type="match status" value="1"/>
</dbReference>
<dbReference type="Pfam" id="PF13280">
    <property type="entry name" value="WYL"/>
    <property type="match status" value="1"/>
</dbReference>
<feature type="domain" description="Helix-turn-helix type 11" evidence="1">
    <location>
        <begin position="8"/>
        <end position="61"/>
    </location>
</feature>
<dbReference type="Pfam" id="PF25583">
    <property type="entry name" value="WCX"/>
    <property type="match status" value="1"/>
</dbReference>
<dbReference type="RefSeq" id="WP_307152006.1">
    <property type="nucleotide sequence ID" value="NZ_JAUSTU010000030.1"/>
</dbReference>
<evidence type="ECO:0000259" key="1">
    <source>
        <dbReference type="Pfam" id="PF08279"/>
    </source>
</evidence>
<evidence type="ECO:0000313" key="4">
    <source>
        <dbReference type="EMBL" id="MDQ0157553.1"/>
    </source>
</evidence>
<keyword evidence="4" id="KW-0238">DNA-binding</keyword>
<protein>
    <submittedName>
        <fullName evidence="4">DNA-binding transcriptional regulator YafY</fullName>
    </submittedName>
</protein>
<dbReference type="GO" id="GO:0003677">
    <property type="term" value="F:DNA binding"/>
    <property type="evidence" value="ECO:0007669"/>
    <property type="project" value="UniProtKB-KW"/>
</dbReference>
<evidence type="ECO:0000259" key="3">
    <source>
        <dbReference type="Pfam" id="PF25583"/>
    </source>
</evidence>
<keyword evidence="5" id="KW-1185">Reference proteome</keyword>
<dbReference type="InterPro" id="IPR036388">
    <property type="entry name" value="WH-like_DNA-bd_sf"/>
</dbReference>
<dbReference type="PIRSF" id="PIRSF016838">
    <property type="entry name" value="PafC"/>
    <property type="match status" value="1"/>
</dbReference>